<evidence type="ECO:0000256" key="6">
    <source>
        <dbReference type="ARBA" id="ARBA00023235"/>
    </source>
</evidence>
<sequence length="276" mass="30355">MRLRFTKMHGLGNDFVMLDGISQRIKLSPQKIRRLADRHLGVGCDQVLLVESPRTPDADFRYRIFNADGGEVENCGNGARCFARFVRERRLTGKHRLLVETASGTLELNLLDDGRVSVDMGAPVLEPEQIPFAADVRAESYPLEVDGETWLIGAVSMGNPHAVLLVDDVDSAPVETLGPKIEHHERFPQRVNAGFLQIQSRTQARLRVFERGVGETRACGTGACAAMVAARLRDLVDDEVQIQLPGGTLTIHWSGPDRPVTMTGPATTVFHGQIVI</sequence>
<comment type="caution">
    <text evidence="10">The sequence shown here is derived from an EMBL/GenBank/DDBJ whole genome shotgun (WGS) entry which is preliminary data.</text>
</comment>
<organism evidence="10 11">
    <name type="scientific">Microbulbifer halophilus</name>
    <dbReference type="NCBI Taxonomy" id="453963"/>
    <lineage>
        <taxon>Bacteria</taxon>
        <taxon>Pseudomonadati</taxon>
        <taxon>Pseudomonadota</taxon>
        <taxon>Gammaproteobacteria</taxon>
        <taxon>Cellvibrionales</taxon>
        <taxon>Microbulbiferaceae</taxon>
        <taxon>Microbulbifer</taxon>
    </lineage>
</organism>
<feature type="active site" description="Proton acceptor" evidence="8">
    <location>
        <position position="219"/>
    </location>
</feature>
<feature type="binding site" evidence="8">
    <location>
        <begin position="210"/>
        <end position="211"/>
    </location>
    <ligand>
        <name>substrate</name>
    </ligand>
</feature>
<evidence type="ECO:0000313" key="11">
    <source>
        <dbReference type="Proteomes" id="UP001597425"/>
    </source>
</evidence>
<dbReference type="SUPFAM" id="SSF54506">
    <property type="entry name" value="Diaminopimelate epimerase-like"/>
    <property type="match status" value="1"/>
</dbReference>
<comment type="subunit">
    <text evidence="8">Homodimer.</text>
</comment>
<dbReference type="InterPro" id="IPR018510">
    <property type="entry name" value="DAP_epimerase_AS"/>
</dbReference>
<comment type="subcellular location">
    <subcellularLocation>
        <location evidence="8">Cytoplasm</location>
    </subcellularLocation>
</comment>
<evidence type="ECO:0000256" key="5">
    <source>
        <dbReference type="ARBA" id="ARBA00023154"/>
    </source>
</evidence>
<dbReference type="GO" id="GO:0008837">
    <property type="term" value="F:diaminopimelate epimerase activity"/>
    <property type="evidence" value="ECO:0007669"/>
    <property type="project" value="UniProtKB-EC"/>
</dbReference>
<keyword evidence="11" id="KW-1185">Reference proteome</keyword>
<keyword evidence="8" id="KW-0963">Cytoplasm</keyword>
<feature type="site" description="Could be important to modulate the pK values of the two catalytic cysteine residues" evidence="8">
    <location>
        <position position="161"/>
    </location>
</feature>
<feature type="binding site" evidence="8">
    <location>
        <begin position="76"/>
        <end position="77"/>
    </location>
    <ligand>
        <name>substrate</name>
    </ligand>
</feature>
<dbReference type="PANTHER" id="PTHR31689:SF0">
    <property type="entry name" value="DIAMINOPIMELATE EPIMERASE"/>
    <property type="match status" value="1"/>
</dbReference>
<feature type="site" description="Important for dimerization" evidence="8">
    <location>
        <position position="270"/>
    </location>
</feature>
<protein>
    <recommendedName>
        <fullName evidence="3 8">Diaminopimelate epimerase</fullName>
        <shortName evidence="8">DAP epimerase</shortName>
        <ecNumber evidence="3 8">5.1.1.7</ecNumber>
    </recommendedName>
    <alternativeName>
        <fullName evidence="8">PLP-independent amino acid racemase</fullName>
    </alternativeName>
</protein>
<feature type="active site" description="Proton donor" evidence="8">
    <location>
        <position position="75"/>
    </location>
</feature>
<dbReference type="EC" id="5.1.1.7" evidence="3 8"/>
<keyword evidence="4 8" id="KW-0028">Amino-acid biosynthesis</keyword>
<dbReference type="PANTHER" id="PTHR31689">
    <property type="entry name" value="DIAMINOPIMELATE EPIMERASE, CHLOROPLASTIC"/>
    <property type="match status" value="1"/>
</dbReference>
<evidence type="ECO:0000313" key="10">
    <source>
        <dbReference type="EMBL" id="MFD2310828.1"/>
    </source>
</evidence>
<dbReference type="Gene3D" id="3.10.310.10">
    <property type="entry name" value="Diaminopimelate Epimerase, Chain A, domain 1"/>
    <property type="match status" value="2"/>
</dbReference>
<name>A0ABW5ECM2_9GAMM</name>
<dbReference type="PROSITE" id="PS01326">
    <property type="entry name" value="DAP_EPIMERASE"/>
    <property type="match status" value="1"/>
</dbReference>
<feature type="active site" evidence="9">
    <location>
        <position position="75"/>
    </location>
</feature>
<evidence type="ECO:0000256" key="2">
    <source>
        <dbReference type="ARBA" id="ARBA00010219"/>
    </source>
</evidence>
<reference evidence="11" key="1">
    <citation type="journal article" date="2019" name="Int. J. Syst. Evol. Microbiol.">
        <title>The Global Catalogue of Microorganisms (GCM) 10K type strain sequencing project: providing services to taxonomists for standard genome sequencing and annotation.</title>
        <authorList>
            <consortium name="The Broad Institute Genomics Platform"/>
            <consortium name="The Broad Institute Genome Sequencing Center for Infectious Disease"/>
            <person name="Wu L."/>
            <person name="Ma J."/>
        </authorList>
    </citation>
    <scope>NUCLEOTIDE SEQUENCE [LARGE SCALE GENOMIC DNA]</scope>
    <source>
        <strain evidence="11">KCTC 12848</strain>
    </source>
</reference>
<keyword evidence="5 8" id="KW-0457">Lysine biosynthesis</keyword>
<feature type="binding site" evidence="8">
    <location>
        <position position="159"/>
    </location>
    <ligand>
        <name>substrate</name>
    </ligand>
</feature>
<evidence type="ECO:0000256" key="3">
    <source>
        <dbReference type="ARBA" id="ARBA00013080"/>
    </source>
</evidence>
<evidence type="ECO:0000256" key="8">
    <source>
        <dbReference type="HAMAP-Rule" id="MF_00197"/>
    </source>
</evidence>
<feature type="binding site" evidence="8">
    <location>
        <position position="13"/>
    </location>
    <ligand>
        <name>substrate</name>
    </ligand>
</feature>
<dbReference type="Pfam" id="PF01678">
    <property type="entry name" value="DAP_epimerase"/>
    <property type="match status" value="2"/>
</dbReference>
<dbReference type="HAMAP" id="MF_00197">
    <property type="entry name" value="DAP_epimerase"/>
    <property type="match status" value="1"/>
</dbReference>
<keyword evidence="6 8" id="KW-0413">Isomerase</keyword>
<proteinExistence type="inferred from homology"/>
<feature type="binding site" evidence="8">
    <location>
        <position position="66"/>
    </location>
    <ligand>
        <name>substrate</name>
    </ligand>
</feature>
<dbReference type="InterPro" id="IPR001653">
    <property type="entry name" value="DAP_epimerase_DapF"/>
</dbReference>
<feature type="binding site" evidence="8">
    <location>
        <begin position="220"/>
        <end position="221"/>
    </location>
    <ligand>
        <name>substrate</name>
    </ligand>
</feature>
<gene>
    <name evidence="8 10" type="primary">dapF</name>
    <name evidence="10" type="ORF">ACFSKX_10410</name>
</gene>
<comment type="catalytic activity">
    <reaction evidence="7 8">
        <text>(2S,6S)-2,6-diaminopimelate = meso-2,6-diaminopimelate</text>
        <dbReference type="Rhea" id="RHEA:15393"/>
        <dbReference type="ChEBI" id="CHEBI:57609"/>
        <dbReference type="ChEBI" id="CHEBI:57791"/>
        <dbReference type="EC" id="5.1.1.7"/>
    </reaction>
</comment>
<accession>A0ABW5ECM2</accession>
<evidence type="ECO:0000256" key="4">
    <source>
        <dbReference type="ARBA" id="ARBA00022605"/>
    </source>
</evidence>
<dbReference type="RefSeq" id="WP_265721615.1">
    <property type="nucleotide sequence ID" value="NZ_JAPIVK010000013.1"/>
</dbReference>
<dbReference type="Proteomes" id="UP001597425">
    <property type="component" value="Unassembled WGS sequence"/>
</dbReference>
<feature type="site" description="Could be important to modulate the pK values of the two catalytic cysteine residues" evidence="8">
    <location>
        <position position="210"/>
    </location>
</feature>
<comment type="pathway">
    <text evidence="1 8">Amino-acid biosynthesis; L-lysine biosynthesis via DAP pathway; DL-2,6-diaminopimelate from LL-2,6-diaminopimelate: step 1/1.</text>
</comment>
<comment type="similarity">
    <text evidence="2 8">Belongs to the diaminopimelate epimerase family.</text>
</comment>
<feature type="binding site" evidence="8">
    <location>
        <position position="192"/>
    </location>
    <ligand>
        <name>substrate</name>
    </ligand>
</feature>
<evidence type="ECO:0000256" key="1">
    <source>
        <dbReference type="ARBA" id="ARBA00005196"/>
    </source>
</evidence>
<evidence type="ECO:0000256" key="9">
    <source>
        <dbReference type="PROSITE-ProRule" id="PRU10125"/>
    </source>
</evidence>
<comment type="function">
    <text evidence="8">Catalyzes the stereoinversion of LL-2,6-diaminopimelate (L,L-DAP) to meso-diaminopimelate (meso-DAP), a precursor of L-lysine and an essential component of the bacterial peptidoglycan.</text>
</comment>
<dbReference type="EMBL" id="JBHUJD010000011">
    <property type="protein sequence ID" value="MFD2310828.1"/>
    <property type="molecule type" value="Genomic_DNA"/>
</dbReference>
<dbReference type="NCBIfam" id="TIGR00652">
    <property type="entry name" value="DapF"/>
    <property type="match status" value="1"/>
</dbReference>
<evidence type="ECO:0000256" key="7">
    <source>
        <dbReference type="ARBA" id="ARBA00051712"/>
    </source>
</evidence>
<feature type="binding site" evidence="8">
    <location>
        <position position="46"/>
    </location>
    <ligand>
        <name>substrate</name>
    </ligand>
</feature>